<evidence type="ECO:0000256" key="2">
    <source>
        <dbReference type="ARBA" id="ARBA00022448"/>
    </source>
</evidence>
<dbReference type="PROSITE" id="PS00217">
    <property type="entry name" value="SUGAR_TRANSPORT_2"/>
    <property type="match status" value="1"/>
</dbReference>
<keyword evidence="11" id="KW-1185">Reference proteome</keyword>
<keyword evidence="6 8" id="KW-1133">Transmembrane helix</keyword>
<dbReference type="InterPro" id="IPR036259">
    <property type="entry name" value="MFS_trans_sf"/>
</dbReference>
<dbReference type="PROSITE" id="PS50850">
    <property type="entry name" value="MFS"/>
    <property type="match status" value="1"/>
</dbReference>
<feature type="transmembrane region" description="Helical" evidence="8">
    <location>
        <begin position="294"/>
        <end position="315"/>
    </location>
</feature>
<evidence type="ECO:0000256" key="5">
    <source>
        <dbReference type="ARBA" id="ARBA00022847"/>
    </source>
</evidence>
<evidence type="ECO:0000256" key="1">
    <source>
        <dbReference type="ARBA" id="ARBA00004651"/>
    </source>
</evidence>
<feature type="transmembrane region" description="Helical" evidence="8">
    <location>
        <begin position="239"/>
        <end position="257"/>
    </location>
</feature>
<sequence length="483" mass="51348">MTDTAAATPPETVAPLSAWRRTRAILGGSAGNLVEWYDWFAYAAFSIYFAKVFFPKGDQTAQLMQTAAIFAVGFGARPVGAWLMGLYADRKGRKAGLTLAVGLMCVGSLIIALCPGHAKIGDAAPMILLLARLLQGLSVGGEYGASATYMSEMAGRKRRGFWSSFQYVTLIMGQLVAALVLVILQNSLSKADLAEWGWRIPFFVGAALAVVVFWIRTGIEESASHQNAGARDPISRRQVVWVVGLLVATVASMIWGFTDTPAATRSQYVAVVLLVATYVALAAPLVLRHPGQTLAIIGLTAAGSLAFYAYTTYMLKFLVNTAGFDKATAGAINLATLAGFMLIQPLFGWASDKVGRKTMLVFAFGLGALIAWPVFSLTAKATSPVVAFGLIFAALFVQSGYTAISAVVKAELFPAHVRALGVALPYAIGNAAFGGTAEYVALWFKHEGMESGFYLYVSAIMAVGLTVSLLLRDTGKTSLILED</sequence>
<dbReference type="CDD" id="cd17367">
    <property type="entry name" value="MFS_KgtP"/>
    <property type="match status" value="1"/>
</dbReference>
<feature type="transmembrane region" description="Helical" evidence="8">
    <location>
        <begin position="36"/>
        <end position="54"/>
    </location>
</feature>
<evidence type="ECO:0000259" key="9">
    <source>
        <dbReference type="PROSITE" id="PS50850"/>
    </source>
</evidence>
<comment type="caution">
    <text evidence="10">The sequence shown here is derived from an EMBL/GenBank/DDBJ whole genome shotgun (WGS) entry which is preliminary data.</text>
</comment>
<keyword evidence="3" id="KW-1003">Cell membrane</keyword>
<feature type="transmembrane region" description="Helical" evidence="8">
    <location>
        <begin position="420"/>
        <end position="441"/>
    </location>
</feature>
<dbReference type="PANTHER" id="PTHR43528">
    <property type="entry name" value="ALPHA-KETOGLUTARATE PERMEASE"/>
    <property type="match status" value="1"/>
</dbReference>
<keyword evidence="5" id="KW-0769">Symport</keyword>
<feature type="transmembrane region" description="Helical" evidence="8">
    <location>
        <begin position="269"/>
        <end position="287"/>
    </location>
</feature>
<evidence type="ECO:0000256" key="4">
    <source>
        <dbReference type="ARBA" id="ARBA00022692"/>
    </source>
</evidence>
<dbReference type="Proteomes" id="UP001262754">
    <property type="component" value="Unassembled WGS sequence"/>
</dbReference>
<reference evidence="10 11" key="1">
    <citation type="submission" date="2023-07" db="EMBL/GenBank/DDBJ databases">
        <title>Sorghum-associated microbial communities from plants grown in Nebraska, USA.</title>
        <authorList>
            <person name="Schachtman D."/>
        </authorList>
    </citation>
    <scope>NUCLEOTIDE SEQUENCE [LARGE SCALE GENOMIC DNA]</scope>
    <source>
        <strain evidence="10 11">DS2154</strain>
    </source>
</reference>
<evidence type="ECO:0000256" key="3">
    <source>
        <dbReference type="ARBA" id="ARBA00022475"/>
    </source>
</evidence>
<feature type="transmembrane region" description="Helical" evidence="8">
    <location>
        <begin position="196"/>
        <end position="219"/>
    </location>
</feature>
<gene>
    <name evidence="10" type="ORF">J2800_002313</name>
</gene>
<dbReference type="PANTHER" id="PTHR43528:SF5">
    <property type="entry name" value="PROLINE_BETAINE TRANSPORTER"/>
    <property type="match status" value="1"/>
</dbReference>
<evidence type="ECO:0000256" key="8">
    <source>
        <dbReference type="SAM" id="Phobius"/>
    </source>
</evidence>
<feature type="transmembrane region" description="Helical" evidence="8">
    <location>
        <begin position="327"/>
        <end position="347"/>
    </location>
</feature>
<dbReference type="InterPro" id="IPR051084">
    <property type="entry name" value="H+-coupled_symporters"/>
</dbReference>
<dbReference type="EMBL" id="JAVDRL010000006">
    <property type="protein sequence ID" value="MDR6531566.1"/>
    <property type="molecule type" value="Genomic_DNA"/>
</dbReference>
<dbReference type="RefSeq" id="WP_310031577.1">
    <property type="nucleotide sequence ID" value="NZ_JAVDRL010000006.1"/>
</dbReference>
<dbReference type="InterPro" id="IPR020846">
    <property type="entry name" value="MFS_dom"/>
</dbReference>
<organism evidence="10 11">
    <name type="scientific">Caulobacter rhizosphaerae</name>
    <dbReference type="NCBI Taxonomy" id="2010972"/>
    <lineage>
        <taxon>Bacteria</taxon>
        <taxon>Pseudomonadati</taxon>
        <taxon>Pseudomonadota</taxon>
        <taxon>Alphaproteobacteria</taxon>
        <taxon>Caulobacterales</taxon>
        <taxon>Caulobacteraceae</taxon>
        <taxon>Caulobacter</taxon>
    </lineage>
</organism>
<dbReference type="SUPFAM" id="SSF103473">
    <property type="entry name" value="MFS general substrate transporter"/>
    <property type="match status" value="1"/>
</dbReference>
<accession>A0ABU1N0A3</accession>
<evidence type="ECO:0000256" key="7">
    <source>
        <dbReference type="ARBA" id="ARBA00023136"/>
    </source>
</evidence>
<dbReference type="InterPro" id="IPR005828">
    <property type="entry name" value="MFS_sugar_transport-like"/>
</dbReference>
<name>A0ABU1N0A3_9CAUL</name>
<feature type="transmembrane region" description="Helical" evidence="8">
    <location>
        <begin position="95"/>
        <end position="118"/>
    </location>
</feature>
<keyword evidence="7 8" id="KW-0472">Membrane</keyword>
<comment type="subcellular location">
    <subcellularLocation>
        <location evidence="1">Cell membrane</location>
        <topology evidence="1">Multi-pass membrane protein</topology>
    </subcellularLocation>
</comment>
<dbReference type="Pfam" id="PF00083">
    <property type="entry name" value="Sugar_tr"/>
    <property type="match status" value="1"/>
</dbReference>
<keyword evidence="4 8" id="KW-0812">Transmembrane</keyword>
<feature type="transmembrane region" description="Helical" evidence="8">
    <location>
        <begin position="66"/>
        <end position="88"/>
    </location>
</feature>
<evidence type="ECO:0000313" key="11">
    <source>
        <dbReference type="Proteomes" id="UP001262754"/>
    </source>
</evidence>
<evidence type="ECO:0000256" key="6">
    <source>
        <dbReference type="ARBA" id="ARBA00022989"/>
    </source>
</evidence>
<keyword evidence="2" id="KW-0813">Transport</keyword>
<feature type="transmembrane region" description="Helical" evidence="8">
    <location>
        <begin position="359"/>
        <end position="379"/>
    </location>
</feature>
<dbReference type="Gene3D" id="1.20.1250.20">
    <property type="entry name" value="MFS general substrate transporter like domains"/>
    <property type="match status" value="2"/>
</dbReference>
<feature type="transmembrane region" description="Helical" evidence="8">
    <location>
        <begin position="453"/>
        <end position="471"/>
    </location>
</feature>
<proteinExistence type="predicted"/>
<evidence type="ECO:0000313" key="10">
    <source>
        <dbReference type="EMBL" id="MDR6531566.1"/>
    </source>
</evidence>
<feature type="domain" description="Major facilitator superfamily (MFS) profile" evidence="9">
    <location>
        <begin position="24"/>
        <end position="476"/>
    </location>
</feature>
<protein>
    <submittedName>
        <fullName evidence="10">MHS family alpha-ketoglutarate permease-like MFS transporter</fullName>
    </submittedName>
</protein>
<dbReference type="InterPro" id="IPR005829">
    <property type="entry name" value="Sugar_transporter_CS"/>
</dbReference>
<feature type="transmembrane region" description="Helical" evidence="8">
    <location>
        <begin position="385"/>
        <end position="408"/>
    </location>
</feature>
<feature type="transmembrane region" description="Helical" evidence="8">
    <location>
        <begin position="165"/>
        <end position="184"/>
    </location>
</feature>